<gene>
    <name evidence="6" type="ORF">PHPALM_2153</name>
</gene>
<dbReference type="InterPro" id="IPR029021">
    <property type="entry name" value="Prot-tyrosine_phosphatase-like"/>
</dbReference>
<feature type="compositionally biased region" description="Acidic residues" evidence="3">
    <location>
        <begin position="22"/>
        <end position="41"/>
    </location>
</feature>
<feature type="region of interest" description="Disordered" evidence="3">
    <location>
        <begin position="1"/>
        <end position="43"/>
    </location>
</feature>
<evidence type="ECO:0000256" key="2">
    <source>
        <dbReference type="ARBA" id="ARBA00022912"/>
    </source>
</evidence>
<dbReference type="GO" id="GO:0008579">
    <property type="term" value="F:JUN kinase phosphatase activity"/>
    <property type="evidence" value="ECO:0007669"/>
    <property type="project" value="TreeGrafter"/>
</dbReference>
<proteinExistence type="predicted"/>
<dbReference type="PANTHER" id="PTHR46377">
    <property type="entry name" value="DUAL SPECIFICITY PROTEIN PHOSPHATASE 19"/>
    <property type="match status" value="1"/>
</dbReference>
<reference evidence="6 7" key="1">
    <citation type="journal article" date="2017" name="Genome Biol. Evol.">
        <title>Phytophthora megakarya and P. palmivora, closely related causal agents of cacao black pod rot, underwent increases in genome sizes and gene numbers by different mechanisms.</title>
        <authorList>
            <person name="Ali S.S."/>
            <person name="Shao J."/>
            <person name="Lary D.J."/>
            <person name="Kronmiller B."/>
            <person name="Shen D."/>
            <person name="Strem M.D."/>
            <person name="Amoako-Attah I."/>
            <person name="Akrofi A.Y."/>
            <person name="Begoude B.A."/>
            <person name="Ten Hoopen G.M."/>
            <person name="Coulibaly K."/>
            <person name="Kebe B.I."/>
            <person name="Melnick R.L."/>
            <person name="Guiltinan M.J."/>
            <person name="Tyler B.M."/>
            <person name="Meinhardt L.W."/>
            <person name="Bailey B.A."/>
        </authorList>
    </citation>
    <scope>NUCLEOTIDE SEQUENCE [LARGE SCALE GENOMIC DNA]</scope>
    <source>
        <strain evidence="7">sbr112.9</strain>
    </source>
</reference>
<comment type="caution">
    <text evidence="6">The sequence shown here is derived from an EMBL/GenBank/DDBJ whole genome shotgun (WGS) entry which is preliminary data.</text>
</comment>
<dbReference type="EMBL" id="NCKW01000745">
    <property type="protein sequence ID" value="POM80059.1"/>
    <property type="molecule type" value="Genomic_DNA"/>
</dbReference>
<dbReference type="AlphaFoldDB" id="A0A2P4YQQ4"/>
<evidence type="ECO:0000313" key="6">
    <source>
        <dbReference type="EMBL" id="POM80059.1"/>
    </source>
</evidence>
<dbReference type="InterPro" id="IPR020422">
    <property type="entry name" value="TYR_PHOSPHATASE_DUAL_dom"/>
</dbReference>
<keyword evidence="7" id="KW-1185">Reference proteome</keyword>
<dbReference type="Pfam" id="PF00782">
    <property type="entry name" value="DSPc"/>
    <property type="match status" value="1"/>
</dbReference>
<protein>
    <submittedName>
        <fullName evidence="6">Dual specificity phosphatase</fullName>
    </submittedName>
</protein>
<dbReference type="FunFam" id="3.90.190.10:FF:000406">
    <property type="entry name" value="Uncharacterized protein"/>
    <property type="match status" value="1"/>
</dbReference>
<feature type="domain" description="Tyrosine-protein phosphatase" evidence="4">
    <location>
        <begin position="42"/>
        <end position="203"/>
    </location>
</feature>
<keyword evidence="2" id="KW-0904">Protein phosphatase</keyword>
<organism evidence="6 7">
    <name type="scientific">Phytophthora palmivora</name>
    <dbReference type="NCBI Taxonomy" id="4796"/>
    <lineage>
        <taxon>Eukaryota</taxon>
        <taxon>Sar</taxon>
        <taxon>Stramenopiles</taxon>
        <taxon>Oomycota</taxon>
        <taxon>Peronosporomycetes</taxon>
        <taxon>Peronosporales</taxon>
        <taxon>Peronosporaceae</taxon>
        <taxon>Phytophthora</taxon>
    </lineage>
</organism>
<dbReference type="Proteomes" id="UP000237271">
    <property type="component" value="Unassembled WGS sequence"/>
</dbReference>
<dbReference type="InterPro" id="IPR016130">
    <property type="entry name" value="Tyr_Pase_AS"/>
</dbReference>
<evidence type="ECO:0000259" key="5">
    <source>
        <dbReference type="PROSITE" id="PS50056"/>
    </source>
</evidence>
<evidence type="ECO:0000256" key="3">
    <source>
        <dbReference type="SAM" id="MobiDB-lite"/>
    </source>
</evidence>
<dbReference type="Gene3D" id="3.90.190.10">
    <property type="entry name" value="Protein tyrosine phosphatase superfamily"/>
    <property type="match status" value="1"/>
</dbReference>
<dbReference type="InterPro" id="IPR000387">
    <property type="entry name" value="Tyr_Pase_dom"/>
</dbReference>
<dbReference type="PANTHER" id="PTHR46377:SF5">
    <property type="entry name" value="DUAL SPECIFICITY PHOSPHATASE"/>
    <property type="match status" value="1"/>
</dbReference>
<evidence type="ECO:0000256" key="1">
    <source>
        <dbReference type="ARBA" id="ARBA00022801"/>
    </source>
</evidence>
<dbReference type="PROSITE" id="PS00383">
    <property type="entry name" value="TYR_PHOSPHATASE_1"/>
    <property type="match status" value="1"/>
</dbReference>
<dbReference type="GO" id="GO:0005737">
    <property type="term" value="C:cytoplasm"/>
    <property type="evidence" value="ECO:0007669"/>
    <property type="project" value="TreeGrafter"/>
</dbReference>
<dbReference type="PROSITE" id="PS50056">
    <property type="entry name" value="TYR_PHOSPHATASE_2"/>
    <property type="match status" value="1"/>
</dbReference>
<dbReference type="SUPFAM" id="SSF52799">
    <property type="entry name" value="(Phosphotyrosine protein) phosphatases II"/>
    <property type="match status" value="1"/>
</dbReference>
<dbReference type="SMART" id="SM00195">
    <property type="entry name" value="DSPc"/>
    <property type="match status" value="1"/>
</dbReference>
<evidence type="ECO:0000313" key="7">
    <source>
        <dbReference type="Proteomes" id="UP000237271"/>
    </source>
</evidence>
<dbReference type="Pfam" id="PF04266">
    <property type="entry name" value="ASCH"/>
    <property type="match status" value="1"/>
</dbReference>
<dbReference type="CDD" id="cd14498">
    <property type="entry name" value="DSP"/>
    <property type="match status" value="1"/>
</dbReference>
<accession>A0A2P4YQQ4</accession>
<name>A0A2P4YQQ4_9STRA</name>
<feature type="domain" description="Tyrosine specific protein phosphatases" evidence="5">
    <location>
        <begin position="121"/>
        <end position="182"/>
    </location>
</feature>
<evidence type="ECO:0000259" key="4">
    <source>
        <dbReference type="PROSITE" id="PS50054"/>
    </source>
</evidence>
<dbReference type="InterPro" id="IPR000340">
    <property type="entry name" value="Dual-sp_phosphatase_cat-dom"/>
</dbReference>
<dbReference type="PROSITE" id="PS50054">
    <property type="entry name" value="TYR_PHOSPHATASE_DUAL"/>
    <property type="match status" value="1"/>
</dbReference>
<dbReference type="InterPro" id="IPR007374">
    <property type="entry name" value="ASCH_domain"/>
</dbReference>
<dbReference type="OrthoDB" id="2017893at2759"/>
<keyword evidence="1" id="KW-0378">Hydrolase</keyword>
<dbReference type="Gene3D" id="2.30.130.30">
    <property type="entry name" value="Hypothetical protein"/>
    <property type="match status" value="1"/>
</dbReference>
<sequence>MAAADRWYEAYASGDEGRQGENEEQEEEEEYEEEVEELTDDEPMHITGRLYIGSIDAARNIKALKRLRIGGTLALLGTGEEDAAVSSHSSEVSGAYAELRITRTIVEIEDSKDGDLLRRLPGILAALKKLIEKAEQDDTRVLVHCIAGRSRSASVLAAWILVHEPKQQGVQDIVDRIRIIRPWIEINPYFMKDLHLLHAVNILPDGEALSGENSAQMNERTFPRLDFGADLVEGILRGTKTITMRLVSDVEGDLKSDLRDIFSYSIVAATTASADGSSTRPQFAYLRINEIETQELSTIDQATLLKSGFSSTDEVLTILKQFYPTVTTSTPLLMLHFQCLCSYP</sequence>